<comment type="similarity">
    <text evidence="2">Belongs to the peptidase C1 family.</text>
</comment>
<dbReference type="InterPro" id="IPR013201">
    <property type="entry name" value="Prot_inhib_I29"/>
</dbReference>
<proteinExistence type="inferred from homology"/>
<dbReference type="GeneID" id="101497939"/>
<evidence type="ECO:0000256" key="3">
    <source>
        <dbReference type="ARBA" id="ARBA00022670"/>
    </source>
</evidence>
<evidence type="ECO:0000313" key="14">
    <source>
        <dbReference type="Proteomes" id="UP000087171"/>
    </source>
</evidence>
<feature type="domain" description="Cathepsin propeptide inhibitor" evidence="13">
    <location>
        <begin position="40"/>
        <end position="95"/>
    </location>
</feature>
<sequence length="360" mass="40746">MEMKKLLWVWLSLALVCGIANSFDFHEKDLASEESLWDLYERWRSHHTVTQSLDEKYNRFNVFKANVMHVHNTNKLNKPYKLKLNKFADMTNYEFTNIYANSKVNHHRIFRGTQHDKETFMYENVYDVPSSVDWRKKGAVTKVKDQGQCGSCWAFSTIVAVEGINQIKTQKLVSLSEQELVDCDNQKNEGCNGGLMEYAFEFIKQNGITTESNYPYAAKDGTCDVLKKHKPAVSIDGHENVPLNNEVALLKAAANQPISVAIDAGGPDFQFYSEGVFSGHCGTELNHGVAIVGYGATQDGTKYWIVKNSWGNEWGEEGYIRMQRNIIHKEGLCGIAMEASYPIKKSSTNPTKSSILKDEL</sequence>
<accession>A0A1S2Z6E0</accession>
<evidence type="ECO:0000256" key="10">
    <source>
        <dbReference type="ARBA" id="ARBA00080531"/>
    </source>
</evidence>
<feature type="chain" id="PRO_5018718125" description="Vignain" evidence="11">
    <location>
        <begin position="23"/>
        <end position="360"/>
    </location>
</feature>
<evidence type="ECO:0000259" key="13">
    <source>
        <dbReference type="SMART" id="SM00848"/>
    </source>
</evidence>
<dbReference type="PRINTS" id="PR00705">
    <property type="entry name" value="PAPAIN"/>
</dbReference>
<dbReference type="InterPro" id="IPR013128">
    <property type="entry name" value="Peptidase_C1A"/>
</dbReference>
<dbReference type="InterPro" id="IPR000668">
    <property type="entry name" value="Peptidase_C1A_C"/>
</dbReference>
<feature type="domain" description="Peptidase C1A papain C-terminal" evidence="12">
    <location>
        <begin position="128"/>
        <end position="343"/>
    </location>
</feature>
<keyword evidence="7" id="KW-1015">Disulfide bond</keyword>
<dbReference type="eggNOG" id="KOG1543">
    <property type="taxonomic scope" value="Eukaryota"/>
</dbReference>
<protein>
    <recommendedName>
        <fullName evidence="9">Vignain</fullName>
    </recommendedName>
    <alternativeName>
        <fullName evidence="10">Bean endopeptidase</fullName>
    </alternativeName>
</protein>
<dbReference type="InterPro" id="IPR038765">
    <property type="entry name" value="Papain-like_cys_pep_sf"/>
</dbReference>
<dbReference type="PROSITE" id="PS00639">
    <property type="entry name" value="THIOL_PROTEASE_HIS"/>
    <property type="match status" value="1"/>
</dbReference>
<evidence type="ECO:0000256" key="1">
    <source>
        <dbReference type="ARBA" id="ARBA00004319"/>
    </source>
</evidence>
<evidence type="ECO:0000256" key="7">
    <source>
        <dbReference type="ARBA" id="ARBA00023157"/>
    </source>
</evidence>
<dbReference type="InterPro" id="IPR039417">
    <property type="entry name" value="Peptidase_C1A_papain-like"/>
</dbReference>
<dbReference type="Pfam" id="PF08246">
    <property type="entry name" value="Inhibitor_I29"/>
    <property type="match status" value="1"/>
</dbReference>
<dbReference type="PROSITE" id="PS00640">
    <property type="entry name" value="THIOL_PROTEASE_ASN"/>
    <property type="match status" value="1"/>
</dbReference>
<dbReference type="STRING" id="3827.A0A1S2Z6E0"/>
<keyword evidence="14" id="KW-1185">Reference proteome</keyword>
<dbReference type="Pfam" id="PF00112">
    <property type="entry name" value="Peptidase_C1"/>
    <property type="match status" value="1"/>
</dbReference>
<keyword evidence="3" id="KW-0645">Protease</keyword>
<dbReference type="FunFam" id="3.90.70.10:FF:000023">
    <property type="entry name" value="Senescence-specific cysteine protease SAG39"/>
    <property type="match status" value="1"/>
</dbReference>
<dbReference type="PROSITE" id="PS00139">
    <property type="entry name" value="THIOL_PROTEASE_CYS"/>
    <property type="match status" value="1"/>
</dbReference>
<keyword evidence="5" id="KW-0378">Hydrolase</keyword>
<dbReference type="SUPFAM" id="SSF54001">
    <property type="entry name" value="Cysteine proteinases"/>
    <property type="match status" value="1"/>
</dbReference>
<keyword evidence="8" id="KW-0325">Glycoprotein</keyword>
<evidence type="ECO:0000256" key="8">
    <source>
        <dbReference type="ARBA" id="ARBA00023180"/>
    </source>
</evidence>
<feature type="signal peptide" evidence="11">
    <location>
        <begin position="1"/>
        <end position="22"/>
    </location>
</feature>
<dbReference type="SMART" id="SM00848">
    <property type="entry name" value="Inhibitor_I29"/>
    <property type="match status" value="1"/>
</dbReference>
<evidence type="ECO:0000256" key="11">
    <source>
        <dbReference type="SAM" id="SignalP"/>
    </source>
</evidence>
<dbReference type="PANTHER" id="PTHR12411">
    <property type="entry name" value="CYSTEINE PROTEASE FAMILY C1-RELATED"/>
    <property type="match status" value="1"/>
</dbReference>
<dbReference type="SMART" id="SM00645">
    <property type="entry name" value="Pept_C1"/>
    <property type="match status" value="1"/>
</dbReference>
<organism evidence="14 15">
    <name type="scientific">Cicer arietinum</name>
    <name type="common">Chickpea</name>
    <name type="synonym">Garbanzo</name>
    <dbReference type="NCBI Taxonomy" id="3827"/>
    <lineage>
        <taxon>Eukaryota</taxon>
        <taxon>Viridiplantae</taxon>
        <taxon>Streptophyta</taxon>
        <taxon>Embryophyta</taxon>
        <taxon>Tracheophyta</taxon>
        <taxon>Spermatophyta</taxon>
        <taxon>Magnoliopsida</taxon>
        <taxon>eudicotyledons</taxon>
        <taxon>Gunneridae</taxon>
        <taxon>Pentapetalae</taxon>
        <taxon>rosids</taxon>
        <taxon>fabids</taxon>
        <taxon>Fabales</taxon>
        <taxon>Fabaceae</taxon>
        <taxon>Papilionoideae</taxon>
        <taxon>50 kb inversion clade</taxon>
        <taxon>NPAAA clade</taxon>
        <taxon>Hologalegina</taxon>
        <taxon>IRL clade</taxon>
        <taxon>Cicereae</taxon>
        <taxon>Cicer</taxon>
    </lineage>
</organism>
<dbReference type="KEGG" id="cam:101497939"/>
<evidence type="ECO:0000256" key="5">
    <source>
        <dbReference type="ARBA" id="ARBA00022801"/>
    </source>
</evidence>
<dbReference type="GO" id="GO:0005788">
    <property type="term" value="C:endoplasmic reticulum lumen"/>
    <property type="evidence" value="ECO:0007669"/>
    <property type="project" value="UniProtKB-SubCell"/>
</dbReference>
<dbReference type="GO" id="GO:0006508">
    <property type="term" value="P:proteolysis"/>
    <property type="evidence" value="ECO:0007669"/>
    <property type="project" value="UniProtKB-KW"/>
</dbReference>
<evidence type="ECO:0000313" key="15">
    <source>
        <dbReference type="RefSeq" id="XP_004515851.1"/>
    </source>
</evidence>
<evidence type="ECO:0000256" key="4">
    <source>
        <dbReference type="ARBA" id="ARBA00022729"/>
    </source>
</evidence>
<dbReference type="Proteomes" id="UP000087171">
    <property type="component" value="Unplaced"/>
</dbReference>
<comment type="subcellular location">
    <subcellularLocation>
        <location evidence="1">Endoplasmic reticulum lumen</location>
    </subcellularLocation>
</comment>
<dbReference type="CDD" id="cd02248">
    <property type="entry name" value="Peptidase_C1A"/>
    <property type="match status" value="1"/>
</dbReference>
<dbReference type="PaxDb" id="3827-XP_004515851.1"/>
<dbReference type="InterPro" id="IPR025660">
    <property type="entry name" value="Pept_his_AS"/>
</dbReference>
<evidence type="ECO:0000256" key="6">
    <source>
        <dbReference type="ARBA" id="ARBA00022807"/>
    </source>
</evidence>
<reference evidence="15" key="1">
    <citation type="submission" date="2025-08" db="UniProtKB">
        <authorList>
            <consortium name="RefSeq"/>
        </authorList>
    </citation>
    <scope>IDENTIFICATION</scope>
    <source>
        <tissue evidence="15">Etiolated seedlings</tissue>
    </source>
</reference>
<dbReference type="GO" id="GO:0008234">
    <property type="term" value="F:cysteine-type peptidase activity"/>
    <property type="evidence" value="ECO:0007669"/>
    <property type="project" value="UniProtKB-KW"/>
</dbReference>
<dbReference type="RefSeq" id="XP_004515851.1">
    <property type="nucleotide sequence ID" value="XM_004515794.3"/>
</dbReference>
<dbReference type="OrthoDB" id="10253408at2759"/>
<gene>
    <name evidence="15" type="primary">LOC101497939</name>
</gene>
<dbReference type="AlphaFoldDB" id="A0A1S2Z6E0"/>
<dbReference type="InterPro" id="IPR000169">
    <property type="entry name" value="Pept_cys_AS"/>
</dbReference>
<name>A0A1S2Z6E0_CICAR</name>
<dbReference type="SMR" id="A0A1S2Z6E0"/>
<evidence type="ECO:0000256" key="9">
    <source>
        <dbReference type="ARBA" id="ARBA00069575"/>
    </source>
</evidence>
<keyword evidence="6" id="KW-0788">Thiol protease</keyword>
<dbReference type="Gene3D" id="3.90.70.10">
    <property type="entry name" value="Cysteine proteinases"/>
    <property type="match status" value="1"/>
</dbReference>
<evidence type="ECO:0000256" key="2">
    <source>
        <dbReference type="ARBA" id="ARBA00008455"/>
    </source>
</evidence>
<evidence type="ECO:0000259" key="12">
    <source>
        <dbReference type="SMART" id="SM00645"/>
    </source>
</evidence>
<keyword evidence="4 11" id="KW-0732">Signal</keyword>
<dbReference type="InterPro" id="IPR025661">
    <property type="entry name" value="Pept_asp_AS"/>
</dbReference>